<dbReference type="Proteomes" id="UP000001595">
    <property type="component" value="Chromosome 1"/>
</dbReference>
<dbReference type="Gene3D" id="1.10.375.10">
    <property type="entry name" value="Human Immunodeficiency Virus Type 1 Capsid Protein"/>
    <property type="match status" value="1"/>
</dbReference>
<evidence type="ECO:0000313" key="3">
    <source>
        <dbReference type="Proteomes" id="UP000001595"/>
    </source>
</evidence>
<dbReference type="InterPro" id="IPR008919">
    <property type="entry name" value="Retrov_capsid_N"/>
</dbReference>
<dbReference type="SUPFAM" id="SSF47943">
    <property type="entry name" value="Retrovirus capsid protein, N-terminal core domain"/>
    <property type="match status" value="1"/>
</dbReference>
<proteinExistence type="predicted"/>
<protein>
    <recommendedName>
        <fullName evidence="1">Core shell protein Gag P30 domain-containing protein</fullName>
    </recommendedName>
</protein>
<sequence>FKQLLPTTGEIGRNSLCPGLFALRSQPDLCNSCSPVQIILLHSHHPDRLPPPHPTSFSLFDPAVCCLPLPAPTSPLSTIFFNPQTSSLSSQPPSSQLSSSQSAVFTSFSTPFPPQDNSSIACTHCPPPPPSPEACKFILPPYAPIFQCLLTQPPFPLSNPQQEPLPGSSFSPSHTRSGAIFGPCPTLTSAPVLECPLWEVAGTKDIVRVHVPFPLTDLSQINKRLGSFPEDSTSYIREFQYLTQSYELTWHDLYVILCSTLTPEDQDHIWTPAQAHADTIHHQAPAQPSDAEAVPNQAPHWDYQDRAPGCRHQDHMILCLLAGLKKGAPKAVNHEKLSEITQGPDKNPALFSLI</sequence>
<evidence type="ECO:0000259" key="1">
    <source>
        <dbReference type="Pfam" id="PF02093"/>
    </source>
</evidence>
<evidence type="ECO:0000313" key="2">
    <source>
        <dbReference type="Ensembl" id="ENSPPYP00000025890.1"/>
    </source>
</evidence>
<reference evidence="2 3" key="1">
    <citation type="submission" date="2008-02" db="EMBL/GenBank/DDBJ databases">
        <title>A 6x draft sequence assembly of the Pongo pygmaeus abelii genome.</title>
        <authorList>
            <person name="Wilson R.K."/>
            <person name="Mardis E."/>
        </authorList>
    </citation>
    <scope>NUCLEOTIDE SEQUENCE [LARGE SCALE GENOMIC DNA]</scope>
</reference>
<reference evidence="2" key="2">
    <citation type="submission" date="2025-08" db="UniProtKB">
        <authorList>
            <consortium name="Ensembl"/>
        </authorList>
    </citation>
    <scope>IDENTIFICATION</scope>
</reference>
<dbReference type="GeneTree" id="ENSGT00960000186796"/>
<accession>A0A8I5T177</accession>
<reference evidence="2" key="3">
    <citation type="submission" date="2025-09" db="UniProtKB">
        <authorList>
            <consortium name="Ensembl"/>
        </authorList>
    </citation>
    <scope>IDENTIFICATION</scope>
</reference>
<dbReference type="AlphaFoldDB" id="A0A8I5T177"/>
<feature type="domain" description="Core shell protein Gag P30" evidence="1">
    <location>
        <begin position="222"/>
        <end position="351"/>
    </location>
</feature>
<name>A0A8I5T177_PONAB</name>
<dbReference type="InterPro" id="IPR003036">
    <property type="entry name" value="Gag_P30"/>
</dbReference>
<dbReference type="GO" id="GO:0019068">
    <property type="term" value="P:virion assembly"/>
    <property type="evidence" value="ECO:0007669"/>
    <property type="project" value="InterPro"/>
</dbReference>
<dbReference type="InterPro" id="IPR050462">
    <property type="entry name" value="Retroviral_Gag-Pol_poly"/>
</dbReference>
<organism evidence="2 3">
    <name type="scientific">Pongo abelii</name>
    <name type="common">Sumatran orangutan</name>
    <name type="synonym">Pongo pygmaeus abelii</name>
    <dbReference type="NCBI Taxonomy" id="9601"/>
    <lineage>
        <taxon>Eukaryota</taxon>
        <taxon>Metazoa</taxon>
        <taxon>Chordata</taxon>
        <taxon>Craniata</taxon>
        <taxon>Vertebrata</taxon>
        <taxon>Euteleostomi</taxon>
        <taxon>Mammalia</taxon>
        <taxon>Eutheria</taxon>
        <taxon>Euarchontoglires</taxon>
        <taxon>Primates</taxon>
        <taxon>Haplorrhini</taxon>
        <taxon>Catarrhini</taxon>
        <taxon>Hominidae</taxon>
        <taxon>Pongo</taxon>
    </lineage>
</organism>
<dbReference type="OMA" id="IACTHCP"/>
<dbReference type="Ensembl" id="ENSPPYT00000058032.1">
    <property type="protein sequence ID" value="ENSPPYP00000025890.1"/>
    <property type="gene ID" value="ENSPPYG00000036507.1"/>
</dbReference>
<keyword evidence="3" id="KW-1185">Reference proteome</keyword>
<dbReference type="Pfam" id="PF02093">
    <property type="entry name" value="Gag_p30"/>
    <property type="match status" value="1"/>
</dbReference>
<dbReference type="PANTHER" id="PTHR33166">
    <property type="entry name" value="GAG_P30 DOMAIN-CONTAINING PROTEIN"/>
    <property type="match status" value="1"/>
</dbReference>